<organism evidence="1 2">
    <name type="scientific">Agrobacterium tumefaciens</name>
    <dbReference type="NCBI Taxonomy" id="358"/>
    <lineage>
        <taxon>Bacteria</taxon>
        <taxon>Pseudomonadati</taxon>
        <taxon>Pseudomonadota</taxon>
        <taxon>Alphaproteobacteria</taxon>
        <taxon>Hyphomicrobiales</taxon>
        <taxon>Rhizobiaceae</taxon>
        <taxon>Rhizobium/Agrobacterium group</taxon>
        <taxon>Agrobacterium</taxon>
        <taxon>Agrobacterium tumefaciens complex</taxon>
    </lineage>
</organism>
<gene>
    <name evidence="1" type="ORF">RU07_18445</name>
</gene>
<accession>A0A0D0KRP3</accession>
<name>A0A0D0KRP3_AGRTU</name>
<comment type="caution">
    <text evidence="1">The sequence shown here is derived from an EMBL/GenBank/DDBJ whole genome shotgun (WGS) entry which is preliminary data.</text>
</comment>
<dbReference type="EMBL" id="JXQV01000026">
    <property type="protein sequence ID" value="KIP99601.1"/>
    <property type="molecule type" value="Genomic_DNA"/>
</dbReference>
<dbReference type="AlphaFoldDB" id="A0A0D0KRP3"/>
<dbReference type="Proteomes" id="UP000035017">
    <property type="component" value="Unassembled WGS sequence"/>
</dbReference>
<protein>
    <submittedName>
        <fullName evidence="1">Uncharacterized protein</fullName>
    </submittedName>
</protein>
<evidence type="ECO:0000313" key="1">
    <source>
        <dbReference type="EMBL" id="KIP99601.1"/>
    </source>
</evidence>
<sequence>MNGPDAVHWVISMATIKCNEAKSQVGKIENVELFRRVERISALSLVEAVIKACELVEAIVVDALVVDAKELQFRP</sequence>
<reference evidence="1 2" key="1">
    <citation type="submission" date="2014-12" db="EMBL/GenBank/DDBJ databases">
        <title>16Stimator: statistical estimation of ribosomal gene copy numbers from draft genome assemblies.</title>
        <authorList>
            <person name="Perisin M.A."/>
            <person name="Vetter M."/>
            <person name="Gilbert J.A."/>
            <person name="Bergelson J."/>
        </authorList>
    </citation>
    <scope>NUCLEOTIDE SEQUENCE [LARGE SCALE GENOMIC DNA]</scope>
    <source>
        <strain evidence="1 2">MEJ076</strain>
    </source>
</reference>
<evidence type="ECO:0000313" key="2">
    <source>
        <dbReference type="Proteomes" id="UP000035017"/>
    </source>
</evidence>
<proteinExistence type="predicted"/>